<evidence type="ECO:0000256" key="1">
    <source>
        <dbReference type="SAM" id="Coils"/>
    </source>
</evidence>
<keyword evidence="2" id="KW-0472">Membrane</keyword>
<reference evidence="3 4" key="1">
    <citation type="journal article" date="2016" name="Nat. Commun.">
        <title>Thousands of microbial genomes shed light on interconnected biogeochemical processes in an aquifer system.</title>
        <authorList>
            <person name="Anantharaman K."/>
            <person name="Brown C.T."/>
            <person name="Hug L.A."/>
            <person name="Sharon I."/>
            <person name="Castelle C.J."/>
            <person name="Probst A.J."/>
            <person name="Thomas B.C."/>
            <person name="Singh A."/>
            <person name="Wilkins M.J."/>
            <person name="Karaoz U."/>
            <person name="Brodie E.L."/>
            <person name="Williams K.H."/>
            <person name="Hubbard S.S."/>
            <person name="Banfield J.F."/>
        </authorList>
    </citation>
    <scope>NUCLEOTIDE SEQUENCE [LARGE SCALE GENOMIC DNA]</scope>
</reference>
<dbReference type="EMBL" id="MEVD01000012">
    <property type="protein sequence ID" value="OGC53731.1"/>
    <property type="molecule type" value="Genomic_DNA"/>
</dbReference>
<comment type="caution">
    <text evidence="3">The sequence shown here is derived from an EMBL/GenBank/DDBJ whole genome shotgun (WGS) entry which is preliminary data.</text>
</comment>
<gene>
    <name evidence="3" type="ORF">A3D91_03800</name>
</gene>
<dbReference type="Gene3D" id="2.70.70.10">
    <property type="entry name" value="Glucose Permease (Domain IIA)"/>
    <property type="match status" value="1"/>
</dbReference>
<protein>
    <submittedName>
        <fullName evidence="3">Uncharacterized protein</fullName>
    </submittedName>
</protein>
<evidence type="ECO:0000313" key="4">
    <source>
        <dbReference type="Proteomes" id="UP000178127"/>
    </source>
</evidence>
<evidence type="ECO:0000313" key="3">
    <source>
        <dbReference type="EMBL" id="OGC53731.1"/>
    </source>
</evidence>
<accession>A0A1F4V905</accession>
<name>A0A1F4V905_UNCKA</name>
<sequence>MSPLIGYQGKYPGGPLRRKPTGGQNFLQPREFKFIGNNVGEFIDNYISQLNPSEMPFTPWWVKNKIVADFERELFKAQANPTGDYSTQQMEEFGGEEAEAGIQGTFGIDLDVKKLALDPVGQSRKTIEGWARAAADPKDIELRYYTRLWESVTGGVNGAAATSTSGTGAMAAWDNLVEKTRKMAEESLQQKPLVRASKSLGLEIDQLRDPGIAGGDPNPLHLTNLGVMRENKYEERAAIQTPVTTGRTIVQKPVTTVYVQEDVYNEVRKSLIDFKRVSGGFSSRDPAYDDVMQKTLIAISADFDHQIKNNYGDNIDAFLQAHLDPKILSGPGGLDAYNDIRDGIRSFQARVELVEAIGNAESVGTKRVSSALTRYMQEGGGSIDATSGKAKNIAALEVSFNSYRNEIDAVMQQIEGIRSGGLLKGAELDKFNNLMEGYQKTLAELDSMDINVLIGTLNTSNRVAAQAASANFRDRFNSVRNGGITGRGITRGDIIHSSYQRSLMQNLFEDDLLMGSVQSGAGISSIGRVINSLDQSANFRMKRAMLSGVDISIDRIDNLAEEILVNFEKGNLNQYVWSRARKRIEGFTPAFYANNFMRKCNYFGLAFDVSPSPVKSYKWADKLFKGKLSEHRFDIELIGIPGGDLFIKGIQGGSHLKAAGQLYTSWAGSKTINDEALVLMLNYDKFGGRGFKSLADAMKDVDFSKELVRRNGGKNVVLPVTQDKIKDFSDDFQKFKNWMSKTFAENGRAEKASGQLEMVRRLGKYNSNFDTYRIAYSHLGLMQKLAVKLNLLQTEIIKRFGKFIAPITYVKIAVQEAIASALYATFVGATGGLGAAAYPVRVVFQLIARKITDTLEAFGKAIVKMDFSGFKKQIDVFFSTATKAIGMIFFTLVGCCLGPLLLVSLIVTSIFVGATPPTSPADTDIITYMPAPMATTAQPSLSTIGTCPINSGSNSCTSYPSCHGNDSYWCGADGCTTPAEKTYACSYTIPYLAKPVGGLCPDSGTAACGPSIVLAGQNLCIGATPLQQYYGYAQDITGGDGTVYLPNLGTVETWHIASTFSIFKGARGYGAILTASDTTPSPPDNSVKTYKVYMGHMDQFWLQAGDTGEPGDGLAQLFTGGTFRPHVHMELMINGTPSKPECSFTCGGAAACP</sequence>
<dbReference type="Proteomes" id="UP000178127">
    <property type="component" value="Unassembled WGS sequence"/>
</dbReference>
<feature type="coiled-coil region" evidence="1">
    <location>
        <begin position="393"/>
        <end position="448"/>
    </location>
</feature>
<feature type="transmembrane region" description="Helical" evidence="2">
    <location>
        <begin position="887"/>
        <end position="912"/>
    </location>
</feature>
<dbReference type="AlphaFoldDB" id="A0A1F4V905"/>
<keyword evidence="2" id="KW-0812">Transmembrane</keyword>
<dbReference type="InterPro" id="IPR011055">
    <property type="entry name" value="Dup_hybrid_motif"/>
</dbReference>
<keyword evidence="1" id="KW-0175">Coiled coil</keyword>
<keyword evidence="2" id="KW-1133">Transmembrane helix</keyword>
<organism evidence="3 4">
    <name type="scientific">candidate division WWE3 bacterium RIFCSPHIGHO2_02_FULL_38_14</name>
    <dbReference type="NCBI Taxonomy" id="1802620"/>
    <lineage>
        <taxon>Bacteria</taxon>
        <taxon>Katanobacteria</taxon>
    </lineage>
</organism>
<feature type="transmembrane region" description="Helical" evidence="2">
    <location>
        <begin position="821"/>
        <end position="840"/>
    </location>
</feature>
<dbReference type="STRING" id="1802620.A3D91_03800"/>
<proteinExistence type="predicted"/>
<evidence type="ECO:0000256" key="2">
    <source>
        <dbReference type="SAM" id="Phobius"/>
    </source>
</evidence>